<dbReference type="InterPro" id="IPR029014">
    <property type="entry name" value="NiFe-Hase_large"/>
</dbReference>
<dbReference type="Pfam" id="PF00346">
    <property type="entry name" value="Complex1_49kDa"/>
    <property type="match status" value="2"/>
</dbReference>
<dbReference type="GO" id="GO:0048038">
    <property type="term" value="F:quinone binding"/>
    <property type="evidence" value="ECO:0007669"/>
    <property type="project" value="InterPro"/>
</dbReference>
<evidence type="ECO:0000313" key="5">
    <source>
        <dbReference type="EMBL" id="GEJ56891.1"/>
    </source>
</evidence>
<dbReference type="GO" id="GO:0016651">
    <property type="term" value="F:oxidoreductase activity, acting on NAD(P)H"/>
    <property type="evidence" value="ECO:0007669"/>
    <property type="project" value="InterPro"/>
</dbReference>
<comment type="caution">
    <text evidence="5">The sequence shown here is derived from an EMBL/GenBank/DDBJ whole genome shotgun (WGS) entry which is preliminary data.</text>
</comment>
<keyword evidence="1" id="KW-0560">Oxidoreductase</keyword>
<keyword evidence="2" id="KW-0520">NAD</keyword>
<evidence type="ECO:0000259" key="4">
    <source>
        <dbReference type="Pfam" id="PF00346"/>
    </source>
</evidence>
<dbReference type="Proteomes" id="UP000503640">
    <property type="component" value="Unassembled WGS sequence"/>
</dbReference>
<dbReference type="Pfam" id="PF00329">
    <property type="entry name" value="Complex1_30kDa"/>
    <property type="match status" value="1"/>
</dbReference>
<accession>A0A7I9VKH6</accession>
<feature type="domain" description="NADH-quinone oxidoreductase subunit D" evidence="4">
    <location>
        <begin position="262"/>
        <end position="428"/>
    </location>
</feature>
<evidence type="ECO:0000259" key="3">
    <source>
        <dbReference type="Pfam" id="PF00329"/>
    </source>
</evidence>
<dbReference type="EMBL" id="BJTG01000003">
    <property type="protein sequence ID" value="GEJ56891.1"/>
    <property type="molecule type" value="Genomic_DNA"/>
</dbReference>
<dbReference type="InterPro" id="IPR037232">
    <property type="entry name" value="NADH_quin_OxRdtase_su_C/D-like"/>
</dbReference>
<dbReference type="PANTHER" id="PTHR43485:SF1">
    <property type="entry name" value="FORMATE HYDROGENLYASE SUBUNIT 5-RELATED"/>
    <property type="match status" value="1"/>
</dbReference>
<keyword evidence="6" id="KW-1185">Reference proteome</keyword>
<dbReference type="AlphaFoldDB" id="A0A7I9VKH6"/>
<dbReference type="InterPro" id="IPR001135">
    <property type="entry name" value="NADH_Q_OxRdtase_suD"/>
</dbReference>
<name>A0A7I9VKH6_9BACT</name>
<protein>
    <submittedName>
        <fullName evidence="5">Hydrogenase</fullName>
    </submittedName>
</protein>
<dbReference type="GO" id="GO:0051287">
    <property type="term" value="F:NAD binding"/>
    <property type="evidence" value="ECO:0007669"/>
    <property type="project" value="InterPro"/>
</dbReference>
<organism evidence="5 6">
    <name type="scientific">Anaeromyxobacter diazotrophicus</name>
    <dbReference type="NCBI Taxonomy" id="2590199"/>
    <lineage>
        <taxon>Bacteria</taxon>
        <taxon>Pseudomonadati</taxon>
        <taxon>Myxococcota</taxon>
        <taxon>Myxococcia</taxon>
        <taxon>Myxococcales</taxon>
        <taxon>Cystobacterineae</taxon>
        <taxon>Anaeromyxobacteraceae</taxon>
        <taxon>Anaeromyxobacter</taxon>
    </lineage>
</organism>
<dbReference type="SUPFAM" id="SSF143243">
    <property type="entry name" value="Nqo5-like"/>
    <property type="match status" value="1"/>
</dbReference>
<gene>
    <name evidence="5" type="primary">ehrL</name>
    <name evidence="5" type="ORF">AMYX_16320</name>
</gene>
<dbReference type="InterPro" id="IPR052197">
    <property type="entry name" value="ComplexI_49kDa-like"/>
</dbReference>
<proteinExistence type="predicted"/>
<dbReference type="PANTHER" id="PTHR43485">
    <property type="entry name" value="HYDROGENASE-4 COMPONENT G"/>
    <property type="match status" value="1"/>
</dbReference>
<dbReference type="GO" id="GO:0008137">
    <property type="term" value="F:NADH dehydrogenase (ubiquinone) activity"/>
    <property type="evidence" value="ECO:0007669"/>
    <property type="project" value="InterPro"/>
</dbReference>
<feature type="domain" description="NADH-quinone oxidoreductase subunit D" evidence="4">
    <location>
        <begin position="433"/>
        <end position="501"/>
    </location>
</feature>
<evidence type="ECO:0000256" key="2">
    <source>
        <dbReference type="ARBA" id="ARBA00023027"/>
    </source>
</evidence>
<reference evidence="6" key="1">
    <citation type="journal article" date="2020" name="Appl. Environ. Microbiol.">
        <title>Diazotrophic Anaeromyxobacter Isolates from Soils.</title>
        <authorList>
            <person name="Masuda Y."/>
            <person name="Yamanaka H."/>
            <person name="Xu Z.X."/>
            <person name="Shiratori Y."/>
            <person name="Aono T."/>
            <person name="Amachi S."/>
            <person name="Senoo K."/>
            <person name="Itoh H."/>
        </authorList>
    </citation>
    <scope>NUCLEOTIDE SEQUENCE [LARGE SCALE GENOMIC DNA]</scope>
    <source>
        <strain evidence="6">R267</strain>
    </source>
</reference>
<dbReference type="Gene3D" id="1.10.645.10">
    <property type="entry name" value="Cytochrome-c3 Hydrogenase, chain B"/>
    <property type="match status" value="1"/>
</dbReference>
<feature type="domain" description="NADH:ubiquinone oxidoreductase 30kDa subunit" evidence="3">
    <location>
        <begin position="51"/>
        <end position="115"/>
    </location>
</feature>
<dbReference type="InterPro" id="IPR001268">
    <property type="entry name" value="NADH_UbQ_OxRdtase_30kDa_su"/>
</dbReference>
<evidence type="ECO:0000256" key="1">
    <source>
        <dbReference type="ARBA" id="ARBA00023002"/>
    </source>
</evidence>
<dbReference type="SUPFAM" id="SSF56762">
    <property type="entry name" value="HydB/Nqo4-like"/>
    <property type="match status" value="1"/>
</dbReference>
<sequence>MSGLLETWNGEAVEAREVPLVPVDRFQDGLCQAIAAGGRVSALFGRRHEENRVLVTAVLADDRESRLGLLSTVVGARWPSLSDEFPALQAFERELAEQYGVVPEGHPWLKPLRFEHARMPVRDAFGRSEPFPDIPGDYPFFRVEGEEIHEVAVGPVHAGIIEPGHFRFQCHGEQVLHLEISLGYQHRGAERLLEGASLPRALRLAESLAGDTSIGHGLAFCRAMEALAGVEAPPRGSYLRGIALELERLANHVGDLGAIAGDVGFQPTAAGCGALRAEFLNATAELCGNRFGRGLLVPGGVRVDLSAGDAARLADKLANAFARVRESVALLFRSPSARNRTDGTGVVSRELCDALGLVGPAARASGASRDVRRDHPFGLYRFTHLPVATGESGDVFARAWVRWLEIDRSAGFVLDHLRGLPEGPVRAALPALPPGRLAVSMVEGWRGEIAHVALTDDQGRLGRYKVKDPSFHNWMGLAQALRGEQVSDFPLCNKSFNLSYAGHDL</sequence>
<dbReference type="RefSeq" id="WP_176064357.1">
    <property type="nucleotide sequence ID" value="NZ_BJTG01000003.1"/>
</dbReference>
<evidence type="ECO:0000313" key="6">
    <source>
        <dbReference type="Proteomes" id="UP000503640"/>
    </source>
</evidence>